<sequence length="9" mass="890">MVLGTGLVT</sequence>
<name>A0A0E9SU16_ANGAN</name>
<reference evidence="1" key="2">
    <citation type="journal article" date="2015" name="Fish Shellfish Immunol.">
        <title>Early steps in the European eel (Anguilla anguilla)-Vibrio vulnificus interaction in the gills: Role of the RtxA13 toxin.</title>
        <authorList>
            <person name="Callol A."/>
            <person name="Pajuelo D."/>
            <person name="Ebbesson L."/>
            <person name="Teles M."/>
            <person name="MacKenzie S."/>
            <person name="Amaro C."/>
        </authorList>
    </citation>
    <scope>NUCLEOTIDE SEQUENCE</scope>
</reference>
<accession>A0A0E9SU16</accession>
<evidence type="ECO:0000313" key="1">
    <source>
        <dbReference type="EMBL" id="JAH44844.1"/>
    </source>
</evidence>
<organism evidence="1">
    <name type="scientific">Anguilla anguilla</name>
    <name type="common">European freshwater eel</name>
    <name type="synonym">Muraena anguilla</name>
    <dbReference type="NCBI Taxonomy" id="7936"/>
    <lineage>
        <taxon>Eukaryota</taxon>
        <taxon>Metazoa</taxon>
        <taxon>Chordata</taxon>
        <taxon>Craniata</taxon>
        <taxon>Vertebrata</taxon>
        <taxon>Euteleostomi</taxon>
        <taxon>Actinopterygii</taxon>
        <taxon>Neopterygii</taxon>
        <taxon>Teleostei</taxon>
        <taxon>Anguilliformes</taxon>
        <taxon>Anguillidae</taxon>
        <taxon>Anguilla</taxon>
    </lineage>
</organism>
<proteinExistence type="predicted"/>
<reference evidence="1" key="1">
    <citation type="submission" date="2014-11" db="EMBL/GenBank/DDBJ databases">
        <authorList>
            <person name="Amaro Gonzalez C."/>
        </authorList>
    </citation>
    <scope>NUCLEOTIDE SEQUENCE</scope>
</reference>
<protein>
    <submittedName>
        <fullName evidence="1">Uncharacterized protein</fullName>
    </submittedName>
</protein>
<dbReference type="EMBL" id="GBXM01063733">
    <property type="protein sequence ID" value="JAH44844.1"/>
    <property type="molecule type" value="Transcribed_RNA"/>
</dbReference>